<feature type="region of interest" description="Disordered" evidence="2">
    <location>
        <begin position="1"/>
        <end position="37"/>
    </location>
</feature>
<evidence type="ECO:0000256" key="3">
    <source>
        <dbReference type="SAM" id="Phobius"/>
    </source>
</evidence>
<dbReference type="PANTHER" id="PTHR30576:SF0">
    <property type="entry name" value="UNDECAPRENYL-PHOSPHATE N-ACETYLGALACTOSAMINYL 1-PHOSPHATE TRANSFERASE-RELATED"/>
    <property type="match status" value="1"/>
</dbReference>
<keyword evidence="3" id="KW-1133">Transmembrane helix</keyword>
<dbReference type="InterPro" id="IPR003362">
    <property type="entry name" value="Bact_transf"/>
</dbReference>
<dbReference type="AlphaFoldDB" id="A0A2Z3H9E0"/>
<keyword evidence="3" id="KW-0812">Transmembrane</keyword>
<dbReference type="Pfam" id="PF02397">
    <property type="entry name" value="Bac_transf"/>
    <property type="match status" value="1"/>
</dbReference>
<evidence type="ECO:0000256" key="1">
    <source>
        <dbReference type="ARBA" id="ARBA00006464"/>
    </source>
</evidence>
<reference evidence="5 6" key="1">
    <citation type="submission" date="2018-01" db="EMBL/GenBank/DDBJ databases">
        <title>G. obscuriglobus.</title>
        <authorList>
            <person name="Franke J."/>
            <person name="Blomberg W."/>
            <person name="Selmecki A."/>
        </authorList>
    </citation>
    <scope>NUCLEOTIDE SEQUENCE [LARGE SCALE GENOMIC DNA]</scope>
    <source>
        <strain evidence="5 6">DSM 5831</strain>
    </source>
</reference>
<proteinExistence type="inferred from homology"/>
<sequence length="239" mass="26510">MSPVRTSPRSALRAPLPQPPRSRRAGPAPAPGPLSRGERAKAAADVALAALMLIPALPAVLACAALVKLTSRGPAVYTQARVGRGGAVFTLYKLRTMYHDCEKLTGPRWSTPGDSRITPLGRVLRKLHLDELPQLLNVLRGEMSLVGPRPERPEIVKKLRDVVVGYDRRHAVRPGITGFAQVHLPPDTCVRSVRNKLVYDLFYIRNRSWRMELFLLFATGLKTLGLKRLYHRAPRVPTE</sequence>
<feature type="transmembrane region" description="Helical" evidence="3">
    <location>
        <begin position="46"/>
        <end position="67"/>
    </location>
</feature>
<keyword evidence="5" id="KW-0808">Transferase</keyword>
<gene>
    <name evidence="5" type="ORF">C1280_33930</name>
</gene>
<accession>A0A2Z3H9E0</accession>
<evidence type="ECO:0000259" key="4">
    <source>
        <dbReference type="Pfam" id="PF02397"/>
    </source>
</evidence>
<evidence type="ECO:0000313" key="5">
    <source>
        <dbReference type="EMBL" id="AWM41511.1"/>
    </source>
</evidence>
<dbReference type="PANTHER" id="PTHR30576">
    <property type="entry name" value="COLANIC BIOSYNTHESIS UDP-GLUCOSE LIPID CARRIER TRANSFERASE"/>
    <property type="match status" value="1"/>
</dbReference>
<evidence type="ECO:0000313" key="6">
    <source>
        <dbReference type="Proteomes" id="UP000245802"/>
    </source>
</evidence>
<dbReference type="GO" id="GO:0016780">
    <property type="term" value="F:phosphotransferase activity, for other substituted phosphate groups"/>
    <property type="evidence" value="ECO:0007669"/>
    <property type="project" value="TreeGrafter"/>
</dbReference>
<dbReference type="RefSeq" id="WP_109571381.1">
    <property type="nucleotide sequence ID" value="NZ_CP042911.1"/>
</dbReference>
<evidence type="ECO:0000256" key="2">
    <source>
        <dbReference type="SAM" id="MobiDB-lite"/>
    </source>
</evidence>
<name>A0A2Z3H9E0_9BACT</name>
<comment type="similarity">
    <text evidence="1">Belongs to the bacterial sugar transferase family.</text>
</comment>
<protein>
    <submittedName>
        <fullName evidence="5">Sugar transferase</fullName>
    </submittedName>
</protein>
<dbReference type="EMBL" id="CP025958">
    <property type="protein sequence ID" value="AWM41511.1"/>
    <property type="molecule type" value="Genomic_DNA"/>
</dbReference>
<dbReference type="OrthoDB" id="9766874at2"/>
<dbReference type="Proteomes" id="UP000245802">
    <property type="component" value="Chromosome"/>
</dbReference>
<dbReference type="KEGG" id="gog:C1280_33930"/>
<keyword evidence="3" id="KW-0472">Membrane</keyword>
<feature type="domain" description="Bacterial sugar transferase" evidence="4">
    <location>
        <begin position="41"/>
        <end position="223"/>
    </location>
</feature>
<organism evidence="5 6">
    <name type="scientific">Gemmata obscuriglobus</name>
    <dbReference type="NCBI Taxonomy" id="114"/>
    <lineage>
        <taxon>Bacteria</taxon>
        <taxon>Pseudomonadati</taxon>
        <taxon>Planctomycetota</taxon>
        <taxon>Planctomycetia</taxon>
        <taxon>Gemmatales</taxon>
        <taxon>Gemmataceae</taxon>
        <taxon>Gemmata</taxon>
    </lineage>
</organism>
<keyword evidence="6" id="KW-1185">Reference proteome</keyword>